<organism evidence="5 6">
    <name type="scientific">Acidiferrimicrobium australe</name>
    <dbReference type="NCBI Taxonomy" id="2664430"/>
    <lineage>
        <taxon>Bacteria</taxon>
        <taxon>Bacillati</taxon>
        <taxon>Actinomycetota</taxon>
        <taxon>Acidimicrobiia</taxon>
        <taxon>Acidimicrobiales</taxon>
        <taxon>Acidimicrobiaceae</taxon>
        <taxon>Acidiferrimicrobium</taxon>
    </lineage>
</organism>
<evidence type="ECO:0000256" key="3">
    <source>
        <dbReference type="ARBA" id="ARBA00023014"/>
    </source>
</evidence>
<evidence type="ECO:0000256" key="1">
    <source>
        <dbReference type="ARBA" id="ARBA00022723"/>
    </source>
</evidence>
<accession>A0ABW9QV11</accession>
<gene>
    <name evidence="5" type="ORF">GHK86_12460</name>
</gene>
<dbReference type="InterPro" id="IPR056740">
    <property type="entry name" value="ILV_EDD_C"/>
</dbReference>
<dbReference type="SUPFAM" id="SSF52016">
    <property type="entry name" value="LeuD/IlvD-like"/>
    <property type="match status" value="1"/>
</dbReference>
<evidence type="ECO:0000259" key="4">
    <source>
        <dbReference type="Pfam" id="PF24877"/>
    </source>
</evidence>
<dbReference type="Gene3D" id="3.50.30.80">
    <property type="entry name" value="IlvD/EDD C-terminal domain-like"/>
    <property type="match status" value="1"/>
</dbReference>
<keyword evidence="5" id="KW-0456">Lyase</keyword>
<dbReference type="Pfam" id="PF24877">
    <property type="entry name" value="ILV_EDD_C"/>
    <property type="match status" value="1"/>
</dbReference>
<dbReference type="EC" id="4.2.1.9" evidence="5"/>
<dbReference type="EMBL" id="WJHE01000629">
    <property type="protein sequence ID" value="MST33528.1"/>
    <property type="molecule type" value="Genomic_DNA"/>
</dbReference>
<feature type="non-terminal residue" evidence="5">
    <location>
        <position position="1"/>
    </location>
</feature>
<protein>
    <submittedName>
        <fullName evidence="5">Dihydroxy-acid dehydratase</fullName>
        <ecNumber evidence="5">4.2.1.9</ecNumber>
    </submittedName>
</protein>
<dbReference type="PANTHER" id="PTHR43183">
    <property type="entry name" value="HYPOTHETICAL DIHYDROXYACID DEHYDRATASE (EUROFUNG)-RELATED"/>
    <property type="match status" value="1"/>
</dbReference>
<proteinExistence type="predicted"/>
<keyword evidence="1" id="KW-0479">Metal-binding</keyword>
<evidence type="ECO:0000256" key="2">
    <source>
        <dbReference type="ARBA" id="ARBA00023004"/>
    </source>
</evidence>
<dbReference type="PANTHER" id="PTHR43183:SF1">
    <property type="entry name" value="HYPOTHETICAL DIHYDROXY-ACID DEHYDRATASE (EUROFUNG)-RELATED"/>
    <property type="match status" value="1"/>
</dbReference>
<name>A0ABW9QV11_9ACTN</name>
<reference evidence="5 6" key="1">
    <citation type="submission" date="2019-11" db="EMBL/GenBank/DDBJ databases">
        <title>Acidiferrimicrobium australis gen. nov., sp. nov., an acidophilic and obligately heterotrophic, member of the Actinobacteria that catalyses dissimilatory oxido- reduction of iron isolated from metal-rich acidic water in Chile.</title>
        <authorList>
            <person name="Gonzalez D."/>
            <person name="Huber K."/>
            <person name="Hedrich S."/>
            <person name="Rojas-Villalobos C."/>
            <person name="Quatrini R."/>
            <person name="Dinamarca M.A."/>
            <person name="Schwarz A."/>
            <person name="Canales C."/>
            <person name="Nancucheo I."/>
        </authorList>
    </citation>
    <scope>NUCLEOTIDE SEQUENCE [LARGE SCALE GENOMIC DNA]</scope>
    <source>
        <strain evidence="5 6">USS-CCA1</strain>
    </source>
</reference>
<evidence type="ECO:0000313" key="6">
    <source>
        <dbReference type="Proteomes" id="UP000437736"/>
    </source>
</evidence>
<dbReference type="Proteomes" id="UP000437736">
    <property type="component" value="Unassembled WGS sequence"/>
</dbReference>
<keyword evidence="3" id="KW-0411">Iron-sulfur</keyword>
<dbReference type="GO" id="GO:0004160">
    <property type="term" value="F:dihydroxy-acid dehydratase activity"/>
    <property type="evidence" value="ECO:0007669"/>
    <property type="project" value="UniProtKB-EC"/>
</dbReference>
<evidence type="ECO:0000313" key="5">
    <source>
        <dbReference type="EMBL" id="MST33528.1"/>
    </source>
</evidence>
<keyword evidence="2" id="KW-0408">Iron</keyword>
<dbReference type="InterPro" id="IPR052352">
    <property type="entry name" value="Sugar_Degrad_Dehydratases"/>
</dbReference>
<dbReference type="InterPro" id="IPR042096">
    <property type="entry name" value="Dihydro-acid_dehy_C"/>
</dbReference>
<comment type="caution">
    <text evidence="5">The sequence shown here is derived from an EMBL/GenBank/DDBJ whole genome shotgun (WGS) entry which is preliminary data.</text>
</comment>
<feature type="domain" description="Dihydroxy-acid/6-phosphogluconate dehydratase C-terminal" evidence="4">
    <location>
        <begin position="2"/>
        <end position="106"/>
    </location>
</feature>
<sequence length="124" mass="13166">NLPMPKKLLDAGILDMVRVSDARMSGTGYGTCVLHVSPEAAAGGPLALIRTGDVVELDAAGHRLDLLVEPGELEARRAAWRAPAPPAERGWVRLYVEHVQGAERGADLDFLVGGSGDDVPRHSH</sequence>
<keyword evidence="6" id="KW-1185">Reference proteome</keyword>